<name>A0AAN8I3R3_9EURO</name>
<keyword evidence="1 3" id="KW-0732">Signal</keyword>
<comment type="caution">
    <text evidence="5">The sequence shown here is derived from an EMBL/GenBank/DDBJ whole genome shotgun (WGS) entry which is preliminary data.</text>
</comment>
<proteinExistence type="predicted"/>
<protein>
    <recommendedName>
        <fullName evidence="4">Yeast cell wall synthesis Kre9/Knh1-like N-terminal domain-containing protein</fullName>
    </recommendedName>
</protein>
<feature type="signal peptide" evidence="3">
    <location>
        <begin position="1"/>
        <end position="19"/>
    </location>
</feature>
<dbReference type="PANTHER" id="PTHR40633:SF1">
    <property type="entry name" value="GPI ANCHORED SERINE-THREONINE RICH PROTEIN (AFU_ORTHOLOGUE AFUA_1G03630)"/>
    <property type="match status" value="1"/>
</dbReference>
<dbReference type="Pfam" id="PF10342">
    <property type="entry name" value="Kre9_KNH"/>
    <property type="match status" value="1"/>
</dbReference>
<dbReference type="PANTHER" id="PTHR40633">
    <property type="entry name" value="MATRIX PROTEIN, PUTATIVE (AFU_ORTHOLOGUE AFUA_8G05410)-RELATED"/>
    <property type="match status" value="1"/>
</dbReference>
<feature type="compositionally biased region" description="Low complexity" evidence="2">
    <location>
        <begin position="182"/>
        <end position="204"/>
    </location>
</feature>
<evidence type="ECO:0000313" key="5">
    <source>
        <dbReference type="EMBL" id="KAK5953057.1"/>
    </source>
</evidence>
<feature type="chain" id="PRO_5042840313" description="Yeast cell wall synthesis Kre9/Knh1-like N-terminal domain-containing protein" evidence="3">
    <location>
        <begin position="20"/>
        <end position="228"/>
    </location>
</feature>
<dbReference type="AlphaFoldDB" id="A0AAN8I3R3"/>
<evidence type="ECO:0000256" key="2">
    <source>
        <dbReference type="SAM" id="MobiDB-lite"/>
    </source>
</evidence>
<reference evidence="5 6" key="1">
    <citation type="submission" date="2022-12" db="EMBL/GenBank/DDBJ databases">
        <title>Genomic features and morphological characterization of a novel Knufia sp. strain isolated from spacecraft assembly facility.</title>
        <authorList>
            <person name="Teixeira M."/>
            <person name="Chander A.M."/>
            <person name="Stajich J.E."/>
            <person name="Venkateswaran K."/>
        </authorList>
    </citation>
    <scope>NUCLEOTIDE SEQUENCE [LARGE SCALE GENOMIC DNA]</scope>
    <source>
        <strain evidence="5 6">FJI-L2-BK-P2</strain>
    </source>
</reference>
<gene>
    <name evidence="5" type="ORF">OHC33_005625</name>
</gene>
<keyword evidence="6" id="KW-1185">Reference proteome</keyword>
<dbReference type="InterPro" id="IPR052982">
    <property type="entry name" value="SRP1/TIP1-like"/>
</dbReference>
<dbReference type="Proteomes" id="UP001316803">
    <property type="component" value="Unassembled WGS sequence"/>
</dbReference>
<accession>A0AAN8I3R3</accession>
<organism evidence="5 6">
    <name type="scientific">Knufia fluminis</name>
    <dbReference type="NCBI Taxonomy" id="191047"/>
    <lineage>
        <taxon>Eukaryota</taxon>
        <taxon>Fungi</taxon>
        <taxon>Dikarya</taxon>
        <taxon>Ascomycota</taxon>
        <taxon>Pezizomycotina</taxon>
        <taxon>Eurotiomycetes</taxon>
        <taxon>Chaetothyriomycetidae</taxon>
        <taxon>Chaetothyriales</taxon>
        <taxon>Trichomeriaceae</taxon>
        <taxon>Knufia</taxon>
    </lineage>
</organism>
<evidence type="ECO:0000259" key="4">
    <source>
        <dbReference type="Pfam" id="PF10342"/>
    </source>
</evidence>
<evidence type="ECO:0000313" key="6">
    <source>
        <dbReference type="Proteomes" id="UP001316803"/>
    </source>
</evidence>
<evidence type="ECO:0000256" key="3">
    <source>
        <dbReference type="SAM" id="SignalP"/>
    </source>
</evidence>
<feature type="region of interest" description="Disordered" evidence="2">
    <location>
        <begin position="168"/>
        <end position="209"/>
    </location>
</feature>
<dbReference type="InterPro" id="IPR018466">
    <property type="entry name" value="Kre9/Knh1-like_N"/>
</dbReference>
<sequence>MISFRSLLAAAPLLALAVAQNIAFTSTPAVVEAGESYNITWGGGDGTGVTLTLRRGNPKDLTTVDTLADNLMESYYVWEAPSSLEDGDDYALQITQGQSDINYSGLFTVEGGESSSSSSSSASASNATATSTASSFATGNSTMSITSMASASGTGTAIARNSTFSTATLSSSSGEATFGDMTSTRSSASRTATDSAASGTSAPSNDAPLRTGSSAALILGIVAAVMLH</sequence>
<evidence type="ECO:0000256" key="1">
    <source>
        <dbReference type="ARBA" id="ARBA00022729"/>
    </source>
</evidence>
<feature type="domain" description="Yeast cell wall synthesis Kre9/Knh1-like N-terminal" evidence="4">
    <location>
        <begin position="29"/>
        <end position="109"/>
    </location>
</feature>
<dbReference type="EMBL" id="JAKLMC020000012">
    <property type="protein sequence ID" value="KAK5953057.1"/>
    <property type="molecule type" value="Genomic_DNA"/>
</dbReference>